<dbReference type="Proteomes" id="UP001228044">
    <property type="component" value="Unassembled WGS sequence"/>
</dbReference>
<feature type="domain" description="EamA" evidence="2">
    <location>
        <begin position="152"/>
        <end position="281"/>
    </location>
</feature>
<evidence type="ECO:0000313" key="3">
    <source>
        <dbReference type="EMBL" id="MDN3920732.1"/>
    </source>
</evidence>
<feature type="transmembrane region" description="Helical" evidence="1">
    <location>
        <begin position="127"/>
        <end position="143"/>
    </location>
</feature>
<keyword evidence="1" id="KW-0472">Membrane</keyword>
<evidence type="ECO:0000256" key="1">
    <source>
        <dbReference type="SAM" id="Phobius"/>
    </source>
</evidence>
<feature type="transmembrane region" description="Helical" evidence="1">
    <location>
        <begin position="216"/>
        <end position="240"/>
    </location>
</feature>
<evidence type="ECO:0000259" key="2">
    <source>
        <dbReference type="Pfam" id="PF00892"/>
    </source>
</evidence>
<accession>A0ABT8DWG7</accession>
<feature type="transmembrane region" description="Helical" evidence="1">
    <location>
        <begin position="76"/>
        <end position="93"/>
    </location>
</feature>
<dbReference type="InterPro" id="IPR037185">
    <property type="entry name" value="EmrE-like"/>
</dbReference>
<feature type="transmembrane region" description="Helical" evidence="1">
    <location>
        <begin position="99"/>
        <end position="120"/>
    </location>
</feature>
<protein>
    <submittedName>
        <fullName evidence="3">DMT family transporter</fullName>
    </submittedName>
</protein>
<keyword evidence="4" id="KW-1185">Reference proteome</keyword>
<dbReference type="RefSeq" id="WP_290359056.1">
    <property type="nucleotide sequence ID" value="NZ_JAUHHC010000003.1"/>
</dbReference>
<dbReference type="Pfam" id="PF00892">
    <property type="entry name" value="EamA"/>
    <property type="match status" value="2"/>
</dbReference>
<keyword evidence="1" id="KW-1133">Transmembrane helix</keyword>
<dbReference type="PROSITE" id="PS51257">
    <property type="entry name" value="PROKAR_LIPOPROTEIN"/>
    <property type="match status" value="1"/>
</dbReference>
<feature type="transmembrane region" description="Helical" evidence="1">
    <location>
        <begin position="149"/>
        <end position="171"/>
    </location>
</feature>
<keyword evidence="1" id="KW-0812">Transmembrane</keyword>
<proteinExistence type="predicted"/>
<comment type="caution">
    <text evidence="3">The sequence shown here is derived from an EMBL/GenBank/DDBJ whole genome shotgun (WGS) entry which is preliminary data.</text>
</comment>
<feature type="transmembrane region" description="Helical" evidence="1">
    <location>
        <begin position="31"/>
        <end position="55"/>
    </location>
</feature>
<dbReference type="PANTHER" id="PTHR22911">
    <property type="entry name" value="ACYL-MALONYL CONDENSING ENZYME-RELATED"/>
    <property type="match status" value="1"/>
</dbReference>
<reference evidence="3 4" key="1">
    <citation type="submission" date="2023-06" db="EMBL/GenBank/DDBJ databases">
        <title>Pelomonas sp. PFR6 16S ribosomal RNA gene Genome sequencing and assembly.</title>
        <authorList>
            <person name="Woo H."/>
        </authorList>
    </citation>
    <scope>NUCLEOTIDE SEQUENCE [LARGE SCALE GENOMIC DNA]</scope>
    <source>
        <strain evidence="3 4">PFR6</strain>
    </source>
</reference>
<feature type="transmembrane region" description="Helical" evidence="1">
    <location>
        <begin position="272"/>
        <end position="291"/>
    </location>
</feature>
<dbReference type="PANTHER" id="PTHR22911:SF103">
    <property type="entry name" value="BLR2811 PROTEIN"/>
    <property type="match status" value="1"/>
</dbReference>
<name>A0ABT8DWG7_9BURK</name>
<feature type="transmembrane region" description="Helical" evidence="1">
    <location>
        <begin position="183"/>
        <end position="204"/>
    </location>
</feature>
<dbReference type="InterPro" id="IPR000620">
    <property type="entry name" value="EamA_dom"/>
</dbReference>
<sequence length="310" mass="33078">MQKNRPGLGILLVLLMVSCFASMDSTIRYLGAFVPVLLILWARYAFQALTMAIWLGLKQLRGGTGAFRSAHPKFQLLRGALLLATSAMSFYGVQQMPVAEFTAINMLTPVLVTLLAALVLHERVRPLRWALVVGGFAGALIVIRPGSGLFGWAVLFPLAGALFYACFQTLTSSLSALENPYTTHFYTGLTGAALLTLALALGPYRPLQLLTAAPAWQLGLLAFIGLLGTAGHLFLILALGMAPTGTLMPFVYVQIAVAAAIGWVAFDHAPDGYAWLGMAVLSASGAASAWLNVREAQARNSVVLQDTIED</sequence>
<dbReference type="SUPFAM" id="SSF103481">
    <property type="entry name" value="Multidrug resistance efflux transporter EmrE"/>
    <property type="match status" value="2"/>
</dbReference>
<feature type="transmembrane region" description="Helical" evidence="1">
    <location>
        <begin position="247"/>
        <end position="266"/>
    </location>
</feature>
<organism evidence="3 4">
    <name type="scientific">Roseateles violae</name>
    <dbReference type="NCBI Taxonomy" id="3058042"/>
    <lineage>
        <taxon>Bacteria</taxon>
        <taxon>Pseudomonadati</taxon>
        <taxon>Pseudomonadota</taxon>
        <taxon>Betaproteobacteria</taxon>
        <taxon>Burkholderiales</taxon>
        <taxon>Sphaerotilaceae</taxon>
        <taxon>Roseateles</taxon>
    </lineage>
</organism>
<dbReference type="EMBL" id="JAUHHC010000003">
    <property type="protein sequence ID" value="MDN3920732.1"/>
    <property type="molecule type" value="Genomic_DNA"/>
</dbReference>
<evidence type="ECO:0000313" key="4">
    <source>
        <dbReference type="Proteomes" id="UP001228044"/>
    </source>
</evidence>
<feature type="domain" description="EamA" evidence="2">
    <location>
        <begin position="8"/>
        <end position="143"/>
    </location>
</feature>
<gene>
    <name evidence="3" type="ORF">QWJ38_10615</name>
</gene>